<evidence type="ECO:0000313" key="2">
    <source>
        <dbReference type="EMBL" id="GAA1881154.1"/>
    </source>
</evidence>
<evidence type="ECO:0000313" key="3">
    <source>
        <dbReference type="Proteomes" id="UP001500449"/>
    </source>
</evidence>
<evidence type="ECO:0000256" key="1">
    <source>
        <dbReference type="SAM" id="MobiDB-lite"/>
    </source>
</evidence>
<sequence length="102" mass="11194">MDEYGSGRSGRRSARHTTLHDVDPSAAQAPVRIPAQRSAPQDGPAAARDDHPQDQSRRRCGHGKSSHEHFRSGHECASCSCVRYNDAASLANVLINVLQRHR</sequence>
<comment type="caution">
    <text evidence="2">The sequence shown here is derived from an EMBL/GenBank/DDBJ whole genome shotgun (WGS) entry which is preliminary data.</text>
</comment>
<keyword evidence="3" id="KW-1185">Reference proteome</keyword>
<feature type="region of interest" description="Disordered" evidence="1">
    <location>
        <begin position="1"/>
        <end position="71"/>
    </location>
</feature>
<accession>A0ABN2NPN5</accession>
<proteinExistence type="predicted"/>
<organism evidence="2 3">
    <name type="scientific">Pseudonocardia ailaonensis</name>
    <dbReference type="NCBI Taxonomy" id="367279"/>
    <lineage>
        <taxon>Bacteria</taxon>
        <taxon>Bacillati</taxon>
        <taxon>Actinomycetota</taxon>
        <taxon>Actinomycetes</taxon>
        <taxon>Pseudonocardiales</taxon>
        <taxon>Pseudonocardiaceae</taxon>
        <taxon>Pseudonocardia</taxon>
    </lineage>
</organism>
<gene>
    <name evidence="2" type="ORF">GCM10009836_73030</name>
</gene>
<dbReference type="Proteomes" id="UP001500449">
    <property type="component" value="Unassembled WGS sequence"/>
</dbReference>
<feature type="compositionally biased region" description="Basic and acidic residues" evidence="1">
    <location>
        <begin position="47"/>
        <end position="57"/>
    </location>
</feature>
<evidence type="ECO:0008006" key="4">
    <source>
        <dbReference type="Google" id="ProtNLM"/>
    </source>
</evidence>
<reference evidence="2 3" key="1">
    <citation type="journal article" date="2019" name="Int. J. Syst. Evol. Microbiol.">
        <title>The Global Catalogue of Microorganisms (GCM) 10K type strain sequencing project: providing services to taxonomists for standard genome sequencing and annotation.</title>
        <authorList>
            <consortium name="The Broad Institute Genomics Platform"/>
            <consortium name="The Broad Institute Genome Sequencing Center for Infectious Disease"/>
            <person name="Wu L."/>
            <person name="Ma J."/>
        </authorList>
    </citation>
    <scope>NUCLEOTIDE SEQUENCE [LARGE SCALE GENOMIC DNA]</scope>
    <source>
        <strain evidence="2 3">JCM 16009</strain>
    </source>
</reference>
<dbReference type="EMBL" id="BAAAQK010000034">
    <property type="protein sequence ID" value="GAA1881154.1"/>
    <property type="molecule type" value="Genomic_DNA"/>
</dbReference>
<name>A0ABN2NPN5_9PSEU</name>
<protein>
    <recommendedName>
        <fullName evidence="4">Transposase</fullName>
    </recommendedName>
</protein>